<comment type="cofactor">
    <cofactor evidence="11">
        <name>Fe(2+)</name>
        <dbReference type="ChEBI" id="CHEBI:29033"/>
    </cofactor>
</comment>
<evidence type="ECO:0000256" key="4">
    <source>
        <dbReference type="ARBA" id="ARBA00022692"/>
    </source>
</evidence>
<dbReference type="AlphaFoldDB" id="A0AAW2GZ67"/>
<dbReference type="PANTHER" id="PTHR11351:SF31">
    <property type="entry name" value="DESATURASE 1, ISOFORM A-RELATED"/>
    <property type="match status" value="1"/>
</dbReference>
<dbReference type="PRINTS" id="PR00075">
    <property type="entry name" value="FACDDSATRASE"/>
</dbReference>
<keyword evidence="14" id="KW-1185">Reference proteome</keyword>
<dbReference type="GO" id="GO:0004768">
    <property type="term" value="F:stearoyl-CoA 9-desaturase activity"/>
    <property type="evidence" value="ECO:0007669"/>
    <property type="project" value="TreeGrafter"/>
</dbReference>
<comment type="caution">
    <text evidence="13">The sequence shown here is derived from an EMBL/GenBank/DDBJ whole genome shotgun (WGS) entry which is preliminary data.</text>
</comment>
<comment type="similarity">
    <text evidence="2 11">Belongs to the fatty acid desaturase type 1 family.</text>
</comment>
<evidence type="ECO:0000256" key="11">
    <source>
        <dbReference type="RuleBase" id="RU000581"/>
    </source>
</evidence>
<dbReference type="InterPro" id="IPR015876">
    <property type="entry name" value="Acyl-CoA_DS"/>
</dbReference>
<evidence type="ECO:0000256" key="9">
    <source>
        <dbReference type="ARBA" id="ARBA00023136"/>
    </source>
</evidence>
<comment type="subcellular location">
    <subcellularLocation>
        <location evidence="1">Membrane</location>
        <topology evidence="1">Multi-pass membrane protein</topology>
    </subcellularLocation>
</comment>
<evidence type="ECO:0000256" key="6">
    <source>
        <dbReference type="ARBA" id="ARBA00022989"/>
    </source>
</evidence>
<dbReference type="GO" id="GO:0006636">
    <property type="term" value="P:unsaturated fatty acid biosynthetic process"/>
    <property type="evidence" value="ECO:0007669"/>
    <property type="project" value="TreeGrafter"/>
</dbReference>
<feature type="transmembrane region" description="Helical" evidence="12">
    <location>
        <begin position="66"/>
        <end position="86"/>
    </location>
</feature>
<accession>A0AAW2GZ67</accession>
<evidence type="ECO:0000256" key="7">
    <source>
        <dbReference type="ARBA" id="ARBA00023002"/>
    </source>
</evidence>
<proteinExistence type="inferred from homology"/>
<dbReference type="CDD" id="cd03505">
    <property type="entry name" value="Delta9-FADS-like"/>
    <property type="match status" value="1"/>
</dbReference>
<feature type="transmembrane region" description="Helical" evidence="12">
    <location>
        <begin position="37"/>
        <end position="60"/>
    </location>
</feature>
<keyword evidence="10 11" id="KW-0275">Fatty acid biosynthesis</keyword>
<evidence type="ECO:0000256" key="5">
    <source>
        <dbReference type="ARBA" id="ARBA00022832"/>
    </source>
</evidence>
<name>A0AAW2GZ67_9HYME</name>
<keyword evidence="7 11" id="KW-0560">Oxidoreductase</keyword>
<reference evidence="13 14" key="1">
    <citation type="submission" date="2023-03" db="EMBL/GenBank/DDBJ databases">
        <title>High recombination rates correlate with genetic variation in Cardiocondyla obscurior ants.</title>
        <authorList>
            <person name="Errbii M."/>
        </authorList>
    </citation>
    <scope>NUCLEOTIDE SEQUENCE [LARGE SCALE GENOMIC DNA]</scope>
    <source>
        <strain evidence="13">Alpha-2009</strain>
        <tissue evidence="13">Whole body</tissue>
    </source>
</reference>
<comment type="domain">
    <text evidence="11">The histidine box domains are involved in binding the catalytic metal ions.</text>
</comment>
<evidence type="ECO:0000256" key="8">
    <source>
        <dbReference type="ARBA" id="ARBA00023098"/>
    </source>
</evidence>
<dbReference type="PANTHER" id="PTHR11351">
    <property type="entry name" value="ACYL-COA DESATURASE"/>
    <property type="match status" value="1"/>
</dbReference>
<keyword evidence="5" id="KW-0276">Fatty acid metabolism</keyword>
<gene>
    <name evidence="13" type="ORF">PUN28_000318</name>
</gene>
<keyword evidence="3 11" id="KW-0444">Lipid biosynthesis</keyword>
<dbReference type="GO" id="GO:0005506">
    <property type="term" value="F:iron ion binding"/>
    <property type="evidence" value="ECO:0007669"/>
    <property type="project" value="TreeGrafter"/>
</dbReference>
<keyword evidence="9 12" id="KW-0472">Membrane</keyword>
<evidence type="ECO:0000256" key="12">
    <source>
        <dbReference type="SAM" id="Phobius"/>
    </source>
</evidence>
<sequence>MAPNITSTPTGVLFEDETLGEPQIEGPKDKPKYVRRLVWRNISVFAFLHLGALYGVYLSFTSAKLLTVAFAILLYQLSGLGITAGAHRLWAHRSYKAKWPLQLLLVIMNTIAFQDAAIDWARDHRVHHKYSETDADPHNAKRGFFFSHIGWLLCRKHPEVKAKGKNIDLSDLESDPILAFQKRYEKFVNIDLRNNLSNLRNNSFLGKEISILIN</sequence>
<evidence type="ECO:0000256" key="3">
    <source>
        <dbReference type="ARBA" id="ARBA00022516"/>
    </source>
</evidence>
<dbReference type="GO" id="GO:0005789">
    <property type="term" value="C:endoplasmic reticulum membrane"/>
    <property type="evidence" value="ECO:0007669"/>
    <property type="project" value="TreeGrafter"/>
</dbReference>
<evidence type="ECO:0000256" key="10">
    <source>
        <dbReference type="ARBA" id="ARBA00023160"/>
    </source>
</evidence>
<organism evidence="13 14">
    <name type="scientific">Cardiocondyla obscurior</name>
    <dbReference type="NCBI Taxonomy" id="286306"/>
    <lineage>
        <taxon>Eukaryota</taxon>
        <taxon>Metazoa</taxon>
        <taxon>Ecdysozoa</taxon>
        <taxon>Arthropoda</taxon>
        <taxon>Hexapoda</taxon>
        <taxon>Insecta</taxon>
        <taxon>Pterygota</taxon>
        <taxon>Neoptera</taxon>
        <taxon>Endopterygota</taxon>
        <taxon>Hymenoptera</taxon>
        <taxon>Apocrita</taxon>
        <taxon>Aculeata</taxon>
        <taxon>Formicoidea</taxon>
        <taxon>Formicidae</taxon>
        <taxon>Myrmicinae</taxon>
        <taxon>Cardiocondyla</taxon>
    </lineage>
</organism>
<dbReference type="Proteomes" id="UP001430953">
    <property type="component" value="Unassembled WGS sequence"/>
</dbReference>
<keyword evidence="4 11" id="KW-0812">Transmembrane</keyword>
<evidence type="ECO:0000313" key="13">
    <source>
        <dbReference type="EMBL" id="KAL0132478.1"/>
    </source>
</evidence>
<evidence type="ECO:0000256" key="1">
    <source>
        <dbReference type="ARBA" id="ARBA00004141"/>
    </source>
</evidence>
<protein>
    <submittedName>
        <fullName evidence="13">Uncharacterized protein</fullName>
    </submittedName>
</protein>
<evidence type="ECO:0000313" key="14">
    <source>
        <dbReference type="Proteomes" id="UP001430953"/>
    </source>
</evidence>
<keyword evidence="6 12" id="KW-1133">Transmembrane helix</keyword>
<evidence type="ECO:0000256" key="2">
    <source>
        <dbReference type="ARBA" id="ARBA00009295"/>
    </source>
</evidence>
<dbReference type="EMBL" id="JADYXP020000001">
    <property type="protein sequence ID" value="KAL0132478.1"/>
    <property type="molecule type" value="Genomic_DNA"/>
</dbReference>
<keyword evidence="8" id="KW-0443">Lipid metabolism</keyword>